<dbReference type="EMBL" id="WNWQ01000019">
    <property type="protein sequence ID" value="KAE9984225.1"/>
    <property type="molecule type" value="Genomic_DNA"/>
</dbReference>
<comment type="caution">
    <text evidence="3">The sequence shown here is derived from an EMBL/GenBank/DDBJ whole genome shotgun (WGS) entry which is preliminary data.</text>
</comment>
<evidence type="ECO:0000256" key="2">
    <source>
        <dbReference type="SAM" id="MobiDB-lite"/>
    </source>
</evidence>
<proteinExistence type="predicted"/>
<evidence type="ECO:0000313" key="6">
    <source>
        <dbReference type="Proteomes" id="UP000490939"/>
    </source>
</evidence>
<reference evidence="3 5" key="1">
    <citation type="submission" date="2019-11" db="EMBL/GenBank/DDBJ databases">
        <title>Venturia inaequalis Genome Resource.</title>
        <authorList>
            <person name="Lichtner F.J."/>
        </authorList>
    </citation>
    <scope>NUCLEOTIDE SEQUENCE [LARGE SCALE GENOMIC DNA]</scope>
    <source>
        <strain evidence="3">Bline_iso_100314</strain>
        <strain evidence="4 6">DMI_063113</strain>
    </source>
</reference>
<evidence type="ECO:0000313" key="3">
    <source>
        <dbReference type="EMBL" id="KAE9984225.1"/>
    </source>
</evidence>
<keyword evidence="1" id="KW-0175">Coiled coil</keyword>
<accession>A0A8H3VAA5</accession>
<feature type="coiled-coil region" evidence="1">
    <location>
        <begin position="227"/>
        <end position="295"/>
    </location>
</feature>
<feature type="region of interest" description="Disordered" evidence="2">
    <location>
        <begin position="1"/>
        <end position="223"/>
    </location>
</feature>
<feature type="coiled-coil region" evidence="1">
    <location>
        <begin position="1002"/>
        <end position="1061"/>
    </location>
</feature>
<protein>
    <submittedName>
        <fullName evidence="3">Uncharacterized protein</fullName>
    </submittedName>
</protein>
<gene>
    <name evidence="3" type="ORF">BLS_002819</name>
    <name evidence="4" type="ORF">EG327_002862</name>
</gene>
<feature type="coiled-coil region" evidence="1">
    <location>
        <begin position="340"/>
        <end position="371"/>
    </location>
</feature>
<dbReference type="Proteomes" id="UP000490939">
    <property type="component" value="Unassembled WGS sequence"/>
</dbReference>
<evidence type="ECO:0000313" key="4">
    <source>
        <dbReference type="EMBL" id="KAE9989315.1"/>
    </source>
</evidence>
<feature type="region of interest" description="Disordered" evidence="2">
    <location>
        <begin position="1341"/>
        <end position="1385"/>
    </location>
</feature>
<feature type="region of interest" description="Disordered" evidence="2">
    <location>
        <begin position="1196"/>
        <end position="1248"/>
    </location>
</feature>
<evidence type="ECO:0000313" key="5">
    <source>
        <dbReference type="Proteomes" id="UP000433883"/>
    </source>
</evidence>
<feature type="coiled-coil region" evidence="1">
    <location>
        <begin position="505"/>
        <end position="568"/>
    </location>
</feature>
<feature type="compositionally biased region" description="Polar residues" evidence="2">
    <location>
        <begin position="176"/>
        <end position="186"/>
    </location>
</feature>
<feature type="compositionally biased region" description="Basic and acidic residues" evidence="2">
    <location>
        <begin position="1236"/>
        <end position="1248"/>
    </location>
</feature>
<dbReference type="Proteomes" id="UP000433883">
    <property type="component" value="Unassembled WGS sequence"/>
</dbReference>
<feature type="compositionally biased region" description="Polar residues" evidence="2">
    <location>
        <begin position="154"/>
        <end position="164"/>
    </location>
</feature>
<evidence type="ECO:0000256" key="1">
    <source>
        <dbReference type="SAM" id="Coils"/>
    </source>
</evidence>
<feature type="compositionally biased region" description="Pro residues" evidence="2">
    <location>
        <begin position="135"/>
        <end position="144"/>
    </location>
</feature>
<name>A0A8H3VAA5_VENIN</name>
<feature type="compositionally biased region" description="Basic and acidic residues" evidence="2">
    <location>
        <begin position="50"/>
        <end position="66"/>
    </location>
</feature>
<feature type="compositionally biased region" description="Polar residues" evidence="2">
    <location>
        <begin position="73"/>
        <end position="86"/>
    </location>
</feature>
<sequence length="1385" mass="153876">MSNGPKRPHAADFFGIESKRIKSDEPASGDAKSPQSPPARGNIYPTSSVYDRREYPQNHRNSEDLSNRLIRPSVQSPRVTNGQTIPTGPKAKVPSSPLNSRPPSRDDFTAPSAASNRVPSRDNTPASYFPTHSIRPPPPPPPPIQTHFSDNDSVRSASVDTASSHVAPVASMMDRSASNSPRSGNATLDIRRRHPVGPSNLQTLRENSAAADRTPVMSSSPTPEDLMKAAISKRDKAKEEMDKATKYLVRLKGSTVQSASKASHERKFSQASIAFQKAEEEIRKLEMATRAQESRKAVEQLNHEPESALGIDGLATADLAPSTSAQTQSVLTFDTGPGTIAELQQELATVRNDLNREKADRERENKERDRRLTAVQETFTKLLTTVESEKKERENRYEQDLAGYKQTLRDDYKEAVKEIQTQAREDIQVIQMQARENREEDMSTHTTLLGQIKTFQSDIAIFKKTIASIQSDNDKHWENISSLESRCRDNRADYRRLDVDLMDKLREYNGKMNDFKDEVRDADEKHHTRVKDATEDVLNLKIKVDLDKKAIDQELASIKKSISTLEEQNKQSRNGINATHPQPGADSLSRLASLEAFENSATEILNGMSIDLTKAKNDLDVMQDACSSVAYDAAKEEAEAMSSRLTSQIKAIETRVVPDEDVKAVSLRLTSRMDAIEKKIVAADNVKAVSAGLTSRIDALENKVVPDEDVKARLSTCESELTKVVRWVGQRPEDDPDDKTLTDMISTLELDLVGAPDREGILTILERCEEAVRQCEDTVEATVTDLNTKIDDAVAQLRKPRPEGEAFQDDHGVQATIDDKISSLESKIESQTSVFEGQAKMRFRSLEFRVDGLEQKLNDTISGLQFEKRGLDSQLPPLQNEIRQERTARKELEERVKALGASSFALNNINLRAEIDAVKSTLFSTADKTNQLLMRVQHLTPEGIKSEFKAISDRSYVLEGAVRNLETRYNAITTTSMVQAMLDQIHKLLPPEKDLVTVIRDVGQHSEQIRGLGQELNNLSNKLSLNNNADIHDATSLIQTVEKFRQTTDEYEQKVKGMESSQQTMLEKLGALQFQLGLDGDKLYSNDVLRESMENSMKELHMGFEQIQLAVSSETQSRVNENNAEGLQERVEGIDAGLALVKREQGNLDARLKVQEEEAAKAATVSLSDPTRIVKKQHLDELKHIVQQHGLRIDELESSTKNTTAGAHDSNMDTDFVSDDTPPSVPRRKSTAQSHPTEKLRQQQAVENRESEVFIDVDSAGFGGGEMRSRQQSPAAESLVVAARFALGNGAEKIVPPPLYNVEAAEAALARLADFRELMGNAHEILTSEQIRKFKAERGFQDRRDSSAFDSVTSGHTGWGSGVVDNGDSGKSKGIKLVRKDGRPF</sequence>
<dbReference type="EMBL" id="WNWR01000193">
    <property type="protein sequence ID" value="KAE9989315.1"/>
    <property type="molecule type" value="Genomic_DNA"/>
</dbReference>
<keyword evidence="6" id="KW-1185">Reference proteome</keyword>
<organism evidence="3 5">
    <name type="scientific">Venturia inaequalis</name>
    <name type="common">Apple scab fungus</name>
    <dbReference type="NCBI Taxonomy" id="5025"/>
    <lineage>
        <taxon>Eukaryota</taxon>
        <taxon>Fungi</taxon>
        <taxon>Dikarya</taxon>
        <taxon>Ascomycota</taxon>
        <taxon>Pezizomycotina</taxon>
        <taxon>Dothideomycetes</taxon>
        <taxon>Pleosporomycetidae</taxon>
        <taxon>Venturiales</taxon>
        <taxon>Venturiaceae</taxon>
        <taxon>Venturia</taxon>
    </lineage>
</organism>
<feature type="compositionally biased region" description="Polar residues" evidence="2">
    <location>
        <begin position="112"/>
        <end position="126"/>
    </location>
</feature>